<dbReference type="EMBL" id="JAMAST010000008">
    <property type="protein sequence ID" value="MCL1631988.1"/>
    <property type="molecule type" value="Genomic_DNA"/>
</dbReference>
<proteinExistence type="predicted"/>
<name>A0ABT0MBC8_9BACL</name>
<organism evidence="1 2">
    <name type="scientific">Sporolactobacillus mangiferae</name>
    <dbReference type="NCBI Taxonomy" id="2940498"/>
    <lineage>
        <taxon>Bacteria</taxon>
        <taxon>Bacillati</taxon>
        <taxon>Bacillota</taxon>
        <taxon>Bacilli</taxon>
        <taxon>Bacillales</taxon>
        <taxon>Sporolactobacillaceae</taxon>
        <taxon>Sporolactobacillus</taxon>
    </lineage>
</organism>
<sequence length="53" mass="6041">MANVLLKIMMGYEARLPEDPETGMFECVIGIEPCERVNIPKDYQIRELLGSNL</sequence>
<dbReference type="Proteomes" id="UP001203004">
    <property type="component" value="Unassembled WGS sequence"/>
</dbReference>
<protein>
    <submittedName>
        <fullName evidence="1">Uncharacterized protein</fullName>
    </submittedName>
</protein>
<gene>
    <name evidence="1" type="ORF">M3N64_08505</name>
</gene>
<evidence type="ECO:0000313" key="1">
    <source>
        <dbReference type="EMBL" id="MCL1631988.1"/>
    </source>
</evidence>
<dbReference type="RefSeq" id="WP_249101061.1">
    <property type="nucleotide sequence ID" value="NZ_JAMAST010000008.1"/>
</dbReference>
<evidence type="ECO:0000313" key="2">
    <source>
        <dbReference type="Proteomes" id="UP001203004"/>
    </source>
</evidence>
<reference evidence="1 2" key="1">
    <citation type="submission" date="2022-05" db="EMBL/GenBank/DDBJ databases">
        <title>Sporolactobacillus sp nov CPB3-1, isolated from tree bark (Mangifera indica L.).</title>
        <authorList>
            <person name="Phuengjayaem S."/>
            <person name="Tanasupawat S."/>
        </authorList>
    </citation>
    <scope>NUCLEOTIDE SEQUENCE [LARGE SCALE GENOMIC DNA]</scope>
    <source>
        <strain evidence="1 2">CPB3-1</strain>
    </source>
</reference>
<accession>A0ABT0MBC8</accession>
<comment type="caution">
    <text evidence="1">The sequence shown here is derived from an EMBL/GenBank/DDBJ whole genome shotgun (WGS) entry which is preliminary data.</text>
</comment>
<keyword evidence="2" id="KW-1185">Reference proteome</keyword>